<feature type="non-terminal residue" evidence="4">
    <location>
        <position position="1"/>
    </location>
</feature>
<organism evidence="4 5">
    <name type="scientific">Rotaria sordida</name>
    <dbReference type="NCBI Taxonomy" id="392033"/>
    <lineage>
        <taxon>Eukaryota</taxon>
        <taxon>Metazoa</taxon>
        <taxon>Spiralia</taxon>
        <taxon>Gnathifera</taxon>
        <taxon>Rotifera</taxon>
        <taxon>Eurotatoria</taxon>
        <taxon>Bdelloidea</taxon>
        <taxon>Philodinida</taxon>
        <taxon>Philodinidae</taxon>
        <taxon>Rotaria</taxon>
    </lineage>
</organism>
<evidence type="ECO:0000259" key="3">
    <source>
        <dbReference type="Pfam" id="PF13923"/>
    </source>
</evidence>
<dbReference type="Proteomes" id="UP000663874">
    <property type="component" value="Unassembled WGS sequence"/>
</dbReference>
<sequence>MVGIDAKNKHILDSKYICPVCTLILRDPVQLSKCGHRQCQSCFDAQH</sequence>
<gene>
    <name evidence="4" type="ORF">FNK824_LOCUS39153</name>
</gene>
<dbReference type="AlphaFoldDB" id="A0A820FKF8"/>
<proteinExistence type="predicted"/>
<comment type="caution">
    <text evidence="4">The sequence shown here is derived from an EMBL/GenBank/DDBJ whole genome shotgun (WGS) entry which is preliminary data.</text>
</comment>
<evidence type="ECO:0000313" key="5">
    <source>
        <dbReference type="Proteomes" id="UP000663874"/>
    </source>
</evidence>
<keyword evidence="1" id="KW-0479">Metal-binding</keyword>
<feature type="non-terminal residue" evidence="4">
    <location>
        <position position="47"/>
    </location>
</feature>
<keyword evidence="1" id="KW-0863">Zinc-finger</keyword>
<evidence type="ECO:0000256" key="2">
    <source>
        <dbReference type="ARBA" id="ARBA00022833"/>
    </source>
</evidence>
<reference evidence="4" key="1">
    <citation type="submission" date="2021-02" db="EMBL/GenBank/DDBJ databases">
        <authorList>
            <person name="Nowell W R."/>
        </authorList>
    </citation>
    <scope>NUCLEOTIDE SEQUENCE</scope>
</reference>
<dbReference type="InterPro" id="IPR001841">
    <property type="entry name" value="Znf_RING"/>
</dbReference>
<dbReference type="Gene3D" id="3.30.40.10">
    <property type="entry name" value="Zinc/RING finger domain, C3HC4 (zinc finger)"/>
    <property type="match status" value="1"/>
</dbReference>
<feature type="domain" description="RING-type" evidence="3">
    <location>
        <begin position="18"/>
        <end position="44"/>
    </location>
</feature>
<dbReference type="SUPFAM" id="SSF57850">
    <property type="entry name" value="RING/U-box"/>
    <property type="match status" value="1"/>
</dbReference>
<evidence type="ECO:0000313" key="4">
    <source>
        <dbReference type="EMBL" id="CAF4263032.1"/>
    </source>
</evidence>
<dbReference type="EMBL" id="CAJOBE010024499">
    <property type="protein sequence ID" value="CAF4263032.1"/>
    <property type="molecule type" value="Genomic_DNA"/>
</dbReference>
<dbReference type="InterPro" id="IPR013083">
    <property type="entry name" value="Znf_RING/FYVE/PHD"/>
</dbReference>
<accession>A0A820FKF8</accession>
<keyword evidence="2" id="KW-0862">Zinc</keyword>
<name>A0A820FKF8_9BILA</name>
<dbReference type="Pfam" id="PF13923">
    <property type="entry name" value="zf-C3HC4_2"/>
    <property type="match status" value="1"/>
</dbReference>
<protein>
    <recommendedName>
        <fullName evidence="3">RING-type domain-containing protein</fullName>
    </recommendedName>
</protein>
<evidence type="ECO:0000256" key="1">
    <source>
        <dbReference type="ARBA" id="ARBA00022771"/>
    </source>
</evidence>